<dbReference type="Gene3D" id="1.10.3970.10">
    <property type="entry name" value="BSD domain"/>
    <property type="match status" value="1"/>
</dbReference>
<evidence type="ECO:0000259" key="1">
    <source>
        <dbReference type="PROSITE" id="PS50858"/>
    </source>
</evidence>
<protein>
    <recommendedName>
        <fullName evidence="1">BSD domain-containing protein</fullName>
    </recommendedName>
</protein>
<dbReference type="InterPro" id="IPR035925">
    <property type="entry name" value="BSD_dom_sf"/>
</dbReference>
<dbReference type="PANTHER" id="PTHR31923">
    <property type="entry name" value="BSD DOMAIN-CONTAINING PROTEIN"/>
    <property type="match status" value="1"/>
</dbReference>
<dbReference type="AlphaFoldDB" id="A0AAV3Q5K5"/>
<dbReference type="SMART" id="SM00751">
    <property type="entry name" value="BSD"/>
    <property type="match status" value="1"/>
</dbReference>
<evidence type="ECO:0000313" key="3">
    <source>
        <dbReference type="Proteomes" id="UP001454036"/>
    </source>
</evidence>
<comment type="caution">
    <text evidence="2">The sequence shown here is derived from an EMBL/GenBank/DDBJ whole genome shotgun (WGS) entry which is preliminary data.</text>
</comment>
<reference evidence="2 3" key="1">
    <citation type="submission" date="2024-01" db="EMBL/GenBank/DDBJ databases">
        <title>The complete chloroplast genome sequence of Lithospermum erythrorhizon: insights into the phylogenetic relationship among Boraginaceae species and the maternal lineages of purple gromwells.</title>
        <authorList>
            <person name="Okada T."/>
            <person name="Watanabe K."/>
        </authorList>
    </citation>
    <scope>NUCLEOTIDE SEQUENCE [LARGE SCALE GENOMIC DNA]</scope>
</reference>
<dbReference type="Pfam" id="PF03909">
    <property type="entry name" value="BSD"/>
    <property type="match status" value="1"/>
</dbReference>
<dbReference type="Proteomes" id="UP001454036">
    <property type="component" value="Unassembled WGS sequence"/>
</dbReference>
<accession>A0AAV3Q5K5</accession>
<sequence>MDVSSWFRRIKTSLPSIISSPQTKTNAFNEAKQEEESHKIYGITPLLLKFIHSFTLQTFKNFALPDEDDVDIDAGNIRNDLSDWQERHAILVLAKVKELSQLRFRLCPRYMEERMFWRIYFSLVRGYVSEYELRDVQLQKLKQMKSENGPSSDVSVYEVEMAEAKRPDDVDTAGSFDQT</sequence>
<keyword evidence="3" id="KW-1185">Reference proteome</keyword>
<dbReference type="InterPro" id="IPR005607">
    <property type="entry name" value="BSD_dom"/>
</dbReference>
<dbReference type="EMBL" id="BAABME010019816">
    <property type="protein sequence ID" value="GAA0158432.1"/>
    <property type="molecule type" value="Genomic_DNA"/>
</dbReference>
<gene>
    <name evidence="2" type="ORF">LIER_38648</name>
</gene>
<organism evidence="2 3">
    <name type="scientific">Lithospermum erythrorhizon</name>
    <name type="common">Purple gromwell</name>
    <name type="synonym">Lithospermum officinale var. erythrorhizon</name>
    <dbReference type="NCBI Taxonomy" id="34254"/>
    <lineage>
        <taxon>Eukaryota</taxon>
        <taxon>Viridiplantae</taxon>
        <taxon>Streptophyta</taxon>
        <taxon>Embryophyta</taxon>
        <taxon>Tracheophyta</taxon>
        <taxon>Spermatophyta</taxon>
        <taxon>Magnoliopsida</taxon>
        <taxon>eudicotyledons</taxon>
        <taxon>Gunneridae</taxon>
        <taxon>Pentapetalae</taxon>
        <taxon>asterids</taxon>
        <taxon>lamiids</taxon>
        <taxon>Boraginales</taxon>
        <taxon>Boraginaceae</taxon>
        <taxon>Boraginoideae</taxon>
        <taxon>Lithospermeae</taxon>
        <taxon>Lithospermum</taxon>
    </lineage>
</organism>
<dbReference type="PANTHER" id="PTHR31923:SF3">
    <property type="entry name" value="BSD DOMAIN-CONTAINING PROTEIN"/>
    <property type="match status" value="1"/>
</dbReference>
<evidence type="ECO:0000313" key="2">
    <source>
        <dbReference type="EMBL" id="GAA0158432.1"/>
    </source>
</evidence>
<dbReference type="PROSITE" id="PS50858">
    <property type="entry name" value="BSD"/>
    <property type="match status" value="1"/>
</dbReference>
<dbReference type="SUPFAM" id="SSF140383">
    <property type="entry name" value="BSD domain-like"/>
    <property type="match status" value="1"/>
</dbReference>
<name>A0AAV3Q5K5_LITER</name>
<proteinExistence type="predicted"/>
<feature type="domain" description="BSD" evidence="1">
    <location>
        <begin position="64"/>
        <end position="128"/>
    </location>
</feature>